<sequence length="399" mass="44477">MIAEEYKKMLGQKSVIREIAEYGSERAKDIGYENVFDYSLGNPSVPVPQEFTTKLVELATSSEPGAIHGYSPSLGIESVREKVAQSLSRRFDMNYKKEHIFMASGAAGALAHALRAVTTKGDEVVTFAPFFPEYTPYVNKSGAILRVVPAKTDDFQINFAEFEKMVTPKVMAVLINTPNNPSGVVYSTETIKKLASFLQEKEREFGHEIFLISDEPYREIVFENVDAPFVAKYYPNTITCYSFSKSLSLAGERIGYIAVNPECKEAELIINMCGQISRGIGHNCPPSIIQLAVAEVIDMTADLSVYETNMTILYNELTNLGFTCAKPGGTFYMFPKALEEDAVAFCKRALKYDLLLVPADSFGCPGYFRMAYCIPTEKVKRSLVAFRKLAKDYQLECKS</sequence>
<dbReference type="InterPro" id="IPR015424">
    <property type="entry name" value="PyrdxlP-dep_Trfase"/>
</dbReference>
<dbReference type="SUPFAM" id="SSF53383">
    <property type="entry name" value="PLP-dependent transferases"/>
    <property type="match status" value="1"/>
</dbReference>
<dbReference type="AlphaFoldDB" id="A0A6N8CR57"/>
<organism evidence="3 4">
    <name type="scientific">Terrilactibacillus tamarindi</name>
    <dbReference type="NCBI Taxonomy" id="2599694"/>
    <lineage>
        <taxon>Bacteria</taxon>
        <taxon>Bacillati</taxon>
        <taxon>Bacillota</taxon>
        <taxon>Bacilli</taxon>
        <taxon>Bacillales</taxon>
        <taxon>Bacillaceae</taxon>
        <taxon>Terrilactibacillus</taxon>
    </lineage>
</organism>
<dbReference type="PANTHER" id="PTHR42691:SF1">
    <property type="entry name" value="ASPARTATE AMINOTRANSFERASE YHDR-RELATED"/>
    <property type="match status" value="1"/>
</dbReference>
<dbReference type="InterPro" id="IPR004839">
    <property type="entry name" value="Aminotransferase_I/II_large"/>
</dbReference>
<dbReference type="InterPro" id="IPR015422">
    <property type="entry name" value="PyrdxlP-dep_Trfase_small"/>
</dbReference>
<dbReference type="GO" id="GO:0008483">
    <property type="term" value="F:transaminase activity"/>
    <property type="evidence" value="ECO:0007669"/>
    <property type="project" value="UniProtKB-KW"/>
</dbReference>
<dbReference type="InterPro" id="IPR015421">
    <property type="entry name" value="PyrdxlP-dep_Trfase_major"/>
</dbReference>
<dbReference type="EMBL" id="WNHB01000019">
    <property type="protein sequence ID" value="MTT32654.1"/>
    <property type="molecule type" value="Genomic_DNA"/>
</dbReference>
<reference evidence="3 4" key="1">
    <citation type="submission" date="2019-11" db="EMBL/GenBank/DDBJ databases">
        <title>Terrilactibacillus tamarindus sp. nov. BCM23-1 isolated from bark of Tamarindus indica.</title>
        <authorList>
            <person name="Kingkaew E."/>
            <person name="Tanasupawat S."/>
        </authorList>
    </citation>
    <scope>NUCLEOTIDE SEQUENCE [LARGE SCALE GENOMIC DNA]</scope>
    <source>
        <strain evidence="3 4">BCM23-1</strain>
    </source>
</reference>
<evidence type="ECO:0000259" key="2">
    <source>
        <dbReference type="Pfam" id="PF00155"/>
    </source>
</evidence>
<dbReference type="Pfam" id="PF00155">
    <property type="entry name" value="Aminotran_1_2"/>
    <property type="match status" value="1"/>
</dbReference>
<dbReference type="PROSITE" id="PS00105">
    <property type="entry name" value="AA_TRANSFER_CLASS_1"/>
    <property type="match status" value="1"/>
</dbReference>
<comment type="cofactor">
    <cofactor evidence="1">
        <name>pyridoxal 5'-phosphate</name>
        <dbReference type="ChEBI" id="CHEBI:597326"/>
    </cofactor>
</comment>
<dbReference type="EC" id="2.6.1.-" evidence="1"/>
<dbReference type="PANTHER" id="PTHR42691">
    <property type="entry name" value="ASPARTATE AMINOTRANSFERASE YHDR-RELATED"/>
    <property type="match status" value="1"/>
</dbReference>
<keyword evidence="4" id="KW-1185">Reference proteome</keyword>
<dbReference type="Gene3D" id="3.90.1150.10">
    <property type="entry name" value="Aspartate Aminotransferase, domain 1"/>
    <property type="match status" value="1"/>
</dbReference>
<accession>A0A6N8CR57</accession>
<dbReference type="CDD" id="cd00609">
    <property type="entry name" value="AAT_like"/>
    <property type="match status" value="1"/>
</dbReference>
<feature type="domain" description="Aminotransferase class I/classII large" evidence="2">
    <location>
        <begin position="39"/>
        <end position="383"/>
    </location>
</feature>
<keyword evidence="1 3" id="KW-0032">Aminotransferase</keyword>
<dbReference type="Proteomes" id="UP000440978">
    <property type="component" value="Unassembled WGS sequence"/>
</dbReference>
<protein>
    <recommendedName>
        <fullName evidence="1">Aminotransferase</fullName>
        <ecNumber evidence="1">2.6.1.-</ecNumber>
    </recommendedName>
</protein>
<proteinExistence type="inferred from homology"/>
<dbReference type="Gene3D" id="3.40.640.10">
    <property type="entry name" value="Type I PLP-dependent aspartate aminotransferase-like (Major domain)"/>
    <property type="match status" value="1"/>
</dbReference>
<dbReference type="NCBIfam" id="NF005305">
    <property type="entry name" value="PRK06836.1"/>
    <property type="match status" value="1"/>
</dbReference>
<comment type="similarity">
    <text evidence="1">Belongs to the class-I pyridoxal-phosphate-dependent aminotransferase family.</text>
</comment>
<comment type="caution">
    <text evidence="3">The sequence shown here is derived from an EMBL/GenBank/DDBJ whole genome shotgun (WGS) entry which is preliminary data.</text>
</comment>
<evidence type="ECO:0000313" key="4">
    <source>
        <dbReference type="Proteomes" id="UP000440978"/>
    </source>
</evidence>
<dbReference type="RefSeq" id="WP_329602902.1">
    <property type="nucleotide sequence ID" value="NZ_WNHB01000019.1"/>
</dbReference>
<name>A0A6N8CR57_9BACI</name>
<evidence type="ECO:0000256" key="1">
    <source>
        <dbReference type="RuleBase" id="RU000481"/>
    </source>
</evidence>
<dbReference type="GO" id="GO:0030170">
    <property type="term" value="F:pyridoxal phosphate binding"/>
    <property type="evidence" value="ECO:0007669"/>
    <property type="project" value="InterPro"/>
</dbReference>
<keyword evidence="1 3" id="KW-0808">Transferase</keyword>
<evidence type="ECO:0000313" key="3">
    <source>
        <dbReference type="EMBL" id="MTT32654.1"/>
    </source>
</evidence>
<dbReference type="InterPro" id="IPR004838">
    <property type="entry name" value="NHTrfase_class1_PyrdxlP-BS"/>
</dbReference>
<gene>
    <name evidence="3" type="ORF">GMB86_11620</name>
</gene>